<evidence type="ECO:0000256" key="7">
    <source>
        <dbReference type="SAM" id="Phobius"/>
    </source>
</evidence>
<accession>A0ABQ8GBW7</accession>
<dbReference type="Proteomes" id="UP000774617">
    <property type="component" value="Unassembled WGS sequence"/>
</dbReference>
<keyword evidence="6" id="KW-0408">Iron</keyword>
<keyword evidence="5" id="KW-0479">Metal-binding</keyword>
<dbReference type="EMBL" id="JAGTJR010000015">
    <property type="protein sequence ID" value="KAH7048424.1"/>
    <property type="molecule type" value="Genomic_DNA"/>
</dbReference>
<evidence type="ECO:0000256" key="5">
    <source>
        <dbReference type="ARBA" id="ARBA00022723"/>
    </source>
</evidence>
<evidence type="ECO:0000256" key="4">
    <source>
        <dbReference type="ARBA" id="ARBA00022516"/>
    </source>
</evidence>
<dbReference type="PANTHER" id="PTHR24306:SF8">
    <property type="entry name" value="P450, PUTATIVE (EUROFUNG)-RELATED"/>
    <property type="match status" value="1"/>
</dbReference>
<dbReference type="PANTHER" id="PTHR24306">
    <property type="match status" value="1"/>
</dbReference>
<dbReference type="SUPFAM" id="SSF48264">
    <property type="entry name" value="Cytochrome P450"/>
    <property type="match status" value="1"/>
</dbReference>
<dbReference type="CDD" id="cd11040">
    <property type="entry name" value="CYP7_CYP8-like"/>
    <property type="match status" value="1"/>
</dbReference>
<reference evidence="8 9" key="1">
    <citation type="journal article" date="2021" name="Nat. Commun.">
        <title>Genetic determinants of endophytism in the Arabidopsis root mycobiome.</title>
        <authorList>
            <person name="Mesny F."/>
            <person name="Miyauchi S."/>
            <person name="Thiergart T."/>
            <person name="Pickel B."/>
            <person name="Atanasova L."/>
            <person name="Karlsson M."/>
            <person name="Huettel B."/>
            <person name="Barry K.W."/>
            <person name="Haridas S."/>
            <person name="Chen C."/>
            <person name="Bauer D."/>
            <person name="Andreopoulos W."/>
            <person name="Pangilinan J."/>
            <person name="LaButti K."/>
            <person name="Riley R."/>
            <person name="Lipzen A."/>
            <person name="Clum A."/>
            <person name="Drula E."/>
            <person name="Henrissat B."/>
            <person name="Kohler A."/>
            <person name="Grigoriev I.V."/>
            <person name="Martin F.M."/>
            <person name="Hacquard S."/>
        </authorList>
    </citation>
    <scope>NUCLEOTIDE SEQUENCE [LARGE SCALE GENOMIC DNA]</scope>
    <source>
        <strain evidence="8 9">MPI-SDFR-AT-0080</strain>
    </source>
</reference>
<organism evidence="8 9">
    <name type="scientific">Macrophomina phaseolina</name>
    <dbReference type="NCBI Taxonomy" id="35725"/>
    <lineage>
        <taxon>Eukaryota</taxon>
        <taxon>Fungi</taxon>
        <taxon>Dikarya</taxon>
        <taxon>Ascomycota</taxon>
        <taxon>Pezizomycotina</taxon>
        <taxon>Dothideomycetes</taxon>
        <taxon>Dothideomycetes incertae sedis</taxon>
        <taxon>Botryosphaeriales</taxon>
        <taxon>Botryosphaeriaceae</taxon>
        <taxon>Macrophomina</taxon>
    </lineage>
</organism>
<sequence>MQSSAGAATVAGTTNPAPPAVSLTGILAGLFLAALVYFLLHAGGPKRDRVMPTWVPIEIFVASTCLSAGGVWLKLLSVARRYGGPLFGITGQHQVIHNLPGVERLFAAPFHTLDHEPVGYTITVRVFGGEDSKEMRDALNKCKKELFAAVEKGFVNEAASLGMMQRANVGSKAYNLVTFSSNPDDLNVWERSAGHTLVQSETASQPGLVDIDLEKLMRSFGTAVAIPLLYGSDFLERNPRLIDDFWQFDNEVFPLRMIGVPEWAPLKAMRDGVAARTRVLNALRALHARIEKHLQGEDVGCDMSDVGQVALDRSKAYTAHRVSISHRGDIDMGLLWGQNANTQPLIYWLTVYIYATPGLLQSIRAEIAPCVRLAAGASPPRIASIDYPGLSRDCPLLKSTYLETFRMANDPSCLRYVGRPVTIDDGAHTQSLAPGTYITVPLGLNQKNPAIWAHPDKFVPERFIETDEATGRRVARYGALRPWGMGTGICKGRTFAEKEILGVVASVVSLWDFEPADGGAWKVPGMRPGTGVVRPTSELRVRVRRRVVA</sequence>
<keyword evidence="4" id="KW-0444">Lipid biosynthesis</keyword>
<keyword evidence="7" id="KW-0472">Membrane</keyword>
<protein>
    <submittedName>
        <fullName evidence="8">Cytochrome P450</fullName>
    </submittedName>
</protein>
<comment type="cofactor">
    <cofactor evidence="1">
        <name>heme</name>
        <dbReference type="ChEBI" id="CHEBI:30413"/>
    </cofactor>
</comment>
<evidence type="ECO:0000313" key="8">
    <source>
        <dbReference type="EMBL" id="KAH7048424.1"/>
    </source>
</evidence>
<dbReference type="InterPro" id="IPR036396">
    <property type="entry name" value="Cyt_P450_sf"/>
</dbReference>
<evidence type="ECO:0000256" key="3">
    <source>
        <dbReference type="ARBA" id="ARBA00010617"/>
    </source>
</evidence>
<dbReference type="PRINTS" id="PR00465">
    <property type="entry name" value="EP450IV"/>
</dbReference>
<gene>
    <name evidence="8" type="ORF">B0J12DRAFT_114545</name>
</gene>
<dbReference type="InterPro" id="IPR002403">
    <property type="entry name" value="Cyt_P450_E_grp-IV"/>
</dbReference>
<evidence type="ECO:0000256" key="1">
    <source>
        <dbReference type="ARBA" id="ARBA00001971"/>
    </source>
</evidence>
<keyword evidence="7" id="KW-0812">Transmembrane</keyword>
<feature type="transmembrane region" description="Helical" evidence="7">
    <location>
        <begin position="20"/>
        <end position="40"/>
    </location>
</feature>
<comment type="subcellular location">
    <subcellularLocation>
        <location evidence="2">Endoplasmic reticulum membrane</location>
        <topology evidence="2">Single-pass membrane protein</topology>
    </subcellularLocation>
</comment>
<dbReference type="InterPro" id="IPR001128">
    <property type="entry name" value="Cyt_P450"/>
</dbReference>
<proteinExistence type="inferred from homology"/>
<keyword evidence="9" id="KW-1185">Reference proteome</keyword>
<name>A0ABQ8GBW7_9PEZI</name>
<evidence type="ECO:0000256" key="6">
    <source>
        <dbReference type="ARBA" id="ARBA00023004"/>
    </source>
</evidence>
<comment type="caution">
    <text evidence="8">The sequence shown here is derived from an EMBL/GenBank/DDBJ whole genome shotgun (WGS) entry which is preliminary data.</text>
</comment>
<dbReference type="Gene3D" id="1.10.630.10">
    <property type="entry name" value="Cytochrome P450"/>
    <property type="match status" value="1"/>
</dbReference>
<evidence type="ECO:0000313" key="9">
    <source>
        <dbReference type="Proteomes" id="UP000774617"/>
    </source>
</evidence>
<keyword evidence="7" id="KW-1133">Transmembrane helix</keyword>
<comment type="similarity">
    <text evidence="3">Belongs to the cytochrome P450 family.</text>
</comment>
<feature type="transmembrane region" description="Helical" evidence="7">
    <location>
        <begin position="52"/>
        <end position="73"/>
    </location>
</feature>
<dbReference type="Pfam" id="PF00067">
    <property type="entry name" value="p450"/>
    <property type="match status" value="1"/>
</dbReference>
<keyword evidence="4" id="KW-0443">Lipid metabolism</keyword>
<evidence type="ECO:0000256" key="2">
    <source>
        <dbReference type="ARBA" id="ARBA00004389"/>
    </source>
</evidence>